<name>A0A1B6L5S4_9HEMI</name>
<dbReference type="InterPro" id="IPR052607">
    <property type="entry name" value="CEP104-like"/>
</dbReference>
<dbReference type="InterPro" id="IPR001943">
    <property type="entry name" value="UVR_dom"/>
</dbReference>
<dbReference type="SUPFAM" id="SSF48371">
    <property type="entry name" value="ARM repeat"/>
    <property type="match status" value="1"/>
</dbReference>
<feature type="compositionally biased region" description="Polar residues" evidence="1">
    <location>
        <begin position="731"/>
        <end position="750"/>
    </location>
</feature>
<feature type="region of interest" description="Disordered" evidence="1">
    <location>
        <begin position="288"/>
        <end position="319"/>
    </location>
</feature>
<reference evidence="3" key="1">
    <citation type="submission" date="2015-11" db="EMBL/GenBank/DDBJ databases">
        <title>De novo transcriptome assembly of four potential Pierce s Disease insect vectors from Arizona vineyards.</title>
        <authorList>
            <person name="Tassone E.E."/>
        </authorList>
    </citation>
    <scope>NUCLEOTIDE SEQUENCE</scope>
</reference>
<proteinExistence type="predicted"/>
<dbReference type="Gene3D" id="1.25.10.10">
    <property type="entry name" value="Leucine-rich Repeat Variant"/>
    <property type="match status" value="1"/>
</dbReference>
<feature type="compositionally biased region" description="Low complexity" evidence="1">
    <location>
        <begin position="751"/>
        <end position="762"/>
    </location>
</feature>
<dbReference type="InterPro" id="IPR048739">
    <property type="entry name" value="CEP104_N"/>
</dbReference>
<dbReference type="PROSITE" id="PS50151">
    <property type="entry name" value="UVR"/>
    <property type="match status" value="1"/>
</dbReference>
<feature type="region of interest" description="Disordered" evidence="1">
    <location>
        <begin position="702"/>
        <end position="770"/>
    </location>
</feature>
<accession>A0A1B6L5S4</accession>
<feature type="compositionally biased region" description="Low complexity" evidence="1">
    <location>
        <begin position="717"/>
        <end position="730"/>
    </location>
</feature>
<dbReference type="PANTHER" id="PTHR13371">
    <property type="entry name" value="GLYCINE-, GLUTAMATE-, THIENYLCYCLOHEXYLPIPERIDINE-BINDING PROTEIN"/>
    <property type="match status" value="1"/>
</dbReference>
<dbReference type="Pfam" id="PF21039">
    <property type="entry name" value="CEP104_ZnF"/>
    <property type="match status" value="1"/>
</dbReference>
<evidence type="ECO:0000256" key="1">
    <source>
        <dbReference type="SAM" id="MobiDB-lite"/>
    </source>
</evidence>
<dbReference type="EMBL" id="GEBQ01020961">
    <property type="protein sequence ID" value="JAT19016.1"/>
    <property type="molecule type" value="Transcribed_RNA"/>
</dbReference>
<dbReference type="Pfam" id="PF21038">
    <property type="entry name" value="CEP104_N"/>
    <property type="match status" value="1"/>
</dbReference>
<gene>
    <name evidence="3" type="ORF">g.10102</name>
</gene>
<protein>
    <recommendedName>
        <fullName evidence="2">UVR domain-containing protein</fullName>
    </recommendedName>
</protein>
<evidence type="ECO:0000259" key="2">
    <source>
        <dbReference type="PROSITE" id="PS50151"/>
    </source>
</evidence>
<sequence length="921" mass="103433">MPKKIAFNVIYASGEEEKYKACELDRHGPSIRGWQSAKDCSYPQEVVLRLHSTAILHQIQILAHQYLISERIDLFVGPEEYADDMADEDATKLPFEYLGYITLSDNQSTEFKSRELKSITVPPFSPTSYVKLRLYQNHNNDLNLYNQVSIVAIQLIGDELGKGEENNNGHTEHNLVPGGHGSLSSACDDLAFEMYVDKDVARIIRLLEQRKHQAVQDERFEYARKLKSAMVELRAAGERLGKLEIGKKQAIIHEDYSKAKKKKAQMDEYRKEVYALLEIEDLLEENGPLAKNDEESPDADNGTSTTTLSEELAVPAYSVKPRARVPTSFEATSPPQRPVPDNTVSAVSPGLYQSPVSPLHYAGRVSPTGATPKVQAYVTAPVTIRTGSGSLRRRNKSAARNSYEAYDERTVPAHRNTPSADQPRENNMSSSAVVSKLNERERKQAALPIAVFGMALVEKFFSKQFSDKEEGLRLLQAALRAHVRSECVKPPENTETHSPNKVARAAVYLLHRALRDKVFIVYSTAAEIIRYFFSEFVSARVSTAEVSRSLDRLLPELLSKSGDTTPRIHNMAIHTILSLADCTDIRSLNIIPVHLTRVLTSSTHPRLALSKMEMVEQLILNRGISTDKQSGMTCRVLSELGVSGLHHPAEAVRKVAERILIHVYKVNSRIVRKQLPPDDDITRRNLLYRHLMQEFDKVDLERKPTDPFSNKNKLVRSGSVTSANTATSSVLRPSTSAYTHSDNAANIATNSSESHSASSSSSGGILSPPPDQPLDKQCIFCLERSESFTEEGLNIHYWKSCPMLMRCQHCQEVVEVASLNQHLADECDLRKLYKKCDHCSDVQHVDSFEEHRNSPSCLQGRILRCPLCRTVVGAGEDWWREHLNGIHLCSKHPRRKFVKTKLTRSKTPDLPQTSSSMYNFR</sequence>
<evidence type="ECO:0000313" key="3">
    <source>
        <dbReference type="EMBL" id="JAT19016.1"/>
    </source>
</evidence>
<dbReference type="InterPro" id="IPR048738">
    <property type="entry name" value="CEP104_Znf"/>
</dbReference>
<dbReference type="InterPro" id="IPR016024">
    <property type="entry name" value="ARM-type_fold"/>
</dbReference>
<dbReference type="AlphaFoldDB" id="A0A1B6L5S4"/>
<dbReference type="GO" id="GO:0005929">
    <property type="term" value="C:cilium"/>
    <property type="evidence" value="ECO:0007669"/>
    <property type="project" value="TreeGrafter"/>
</dbReference>
<organism evidence="3">
    <name type="scientific">Graphocephala atropunctata</name>
    <dbReference type="NCBI Taxonomy" id="36148"/>
    <lineage>
        <taxon>Eukaryota</taxon>
        <taxon>Metazoa</taxon>
        <taxon>Ecdysozoa</taxon>
        <taxon>Arthropoda</taxon>
        <taxon>Hexapoda</taxon>
        <taxon>Insecta</taxon>
        <taxon>Pterygota</taxon>
        <taxon>Neoptera</taxon>
        <taxon>Paraneoptera</taxon>
        <taxon>Hemiptera</taxon>
        <taxon>Auchenorrhyncha</taxon>
        <taxon>Membracoidea</taxon>
        <taxon>Cicadellidae</taxon>
        <taxon>Cicadellinae</taxon>
        <taxon>Cicadellini</taxon>
        <taxon>Graphocephala</taxon>
    </lineage>
</organism>
<dbReference type="SUPFAM" id="SSF49785">
    <property type="entry name" value="Galactose-binding domain-like"/>
    <property type="match status" value="1"/>
</dbReference>
<feature type="region of interest" description="Disordered" evidence="1">
    <location>
        <begin position="902"/>
        <end position="921"/>
    </location>
</feature>
<feature type="domain" description="UVR" evidence="2">
    <location>
        <begin position="201"/>
        <end position="236"/>
    </location>
</feature>
<dbReference type="Pfam" id="PF21040">
    <property type="entry name" value="CEP104-like_TOG"/>
    <property type="match status" value="1"/>
</dbReference>
<feature type="compositionally biased region" description="Polar residues" evidence="1">
    <location>
        <begin position="910"/>
        <end position="921"/>
    </location>
</feature>
<dbReference type="InterPro" id="IPR008979">
    <property type="entry name" value="Galactose-bd-like_sf"/>
</dbReference>
<dbReference type="PANTHER" id="PTHR13371:SF0">
    <property type="entry name" value="CENTROSOMAL PROTEIN OF 104 KDA"/>
    <property type="match status" value="1"/>
</dbReference>
<dbReference type="InterPro" id="IPR011989">
    <property type="entry name" value="ARM-like"/>
</dbReference>